<dbReference type="InterPro" id="IPR000674">
    <property type="entry name" value="Ald_Oxase/Xan_DH_a/b"/>
</dbReference>
<dbReference type="Gene3D" id="3.30.465.10">
    <property type="match status" value="1"/>
</dbReference>
<dbReference type="PROSITE" id="PS51387">
    <property type="entry name" value="FAD_PCMH"/>
    <property type="match status" value="1"/>
</dbReference>
<dbReference type="SUPFAM" id="SSF56176">
    <property type="entry name" value="FAD-binding/transporter-associated domain-like"/>
    <property type="match status" value="1"/>
</dbReference>
<feature type="binding site" evidence="23">
    <location>
        <position position="781"/>
    </location>
    <ligand>
        <name>Mo-molybdopterin</name>
        <dbReference type="ChEBI" id="CHEBI:71302"/>
    </ligand>
    <ligandPart>
        <name>Mo</name>
        <dbReference type="ChEBI" id="CHEBI:28685"/>
    </ligandPart>
</feature>
<dbReference type="Gene3D" id="3.30.390.50">
    <property type="entry name" value="CO dehydrogenase flavoprotein, C-terminal domain"/>
    <property type="match status" value="1"/>
</dbReference>
<keyword evidence="14 23" id="KW-0411">Iron-sulfur</keyword>
<keyword evidence="8" id="KW-0285">Flavoprotein</keyword>
<comment type="similarity">
    <text evidence="3">Belongs to the xanthine dehydrogenase family.</text>
</comment>
<dbReference type="CDD" id="cd00207">
    <property type="entry name" value="fer2"/>
    <property type="match status" value="1"/>
</dbReference>
<dbReference type="Pfam" id="PF01315">
    <property type="entry name" value="Ald_Xan_dh_C"/>
    <property type="match status" value="1"/>
</dbReference>
<feature type="binding site" evidence="23">
    <location>
        <position position="119"/>
    </location>
    <ligand>
        <name>[2Fe-2S] cluster</name>
        <dbReference type="ChEBI" id="CHEBI:190135"/>
        <label>2</label>
    </ligand>
</feature>
<evidence type="ECO:0000256" key="1">
    <source>
        <dbReference type="ARBA" id="ARBA00001974"/>
    </source>
</evidence>
<dbReference type="Proteomes" id="UP001353858">
    <property type="component" value="Unassembled WGS sequence"/>
</dbReference>
<dbReference type="InterPro" id="IPR014309">
    <property type="entry name" value="Xanthine_DH_Mopterin-bd_su"/>
</dbReference>
<feature type="binding site" evidence="22">
    <location>
        <position position="373"/>
    </location>
    <ligand>
        <name>FAD</name>
        <dbReference type="ChEBI" id="CHEBI:57692"/>
    </ligand>
</feature>
<evidence type="ECO:0000256" key="17">
    <source>
        <dbReference type="ARBA" id="ARBA00034078"/>
    </source>
</evidence>
<evidence type="ECO:0000256" key="11">
    <source>
        <dbReference type="ARBA" id="ARBA00022827"/>
    </source>
</evidence>
<gene>
    <name evidence="26" type="ORF">RN001_012074</name>
</gene>
<dbReference type="InterPro" id="IPR005107">
    <property type="entry name" value="CO_DH_flav_C"/>
</dbReference>
<dbReference type="Pfam" id="PF02738">
    <property type="entry name" value="MoCoBD_1"/>
    <property type="match status" value="1"/>
</dbReference>
<dbReference type="FunFam" id="3.30.465.10:FF:000004">
    <property type="entry name" value="Xanthine dehydrogenase/oxidase"/>
    <property type="match status" value="1"/>
</dbReference>
<dbReference type="InterPro" id="IPR016208">
    <property type="entry name" value="Ald_Oxase/xanthine_DH-like"/>
</dbReference>
<protein>
    <recommendedName>
        <fullName evidence="6">Xanthine dehydrogenase</fullName>
        <ecNumber evidence="5">1.17.1.4</ecNumber>
    </recommendedName>
</protein>
<dbReference type="SMART" id="SM01092">
    <property type="entry name" value="CO_deh_flav_C"/>
    <property type="match status" value="1"/>
</dbReference>
<dbReference type="InterPro" id="IPR008274">
    <property type="entry name" value="AldOxase/xan_DH_MoCoBD1"/>
</dbReference>
<organism evidence="26 27">
    <name type="scientific">Aquatica leii</name>
    <dbReference type="NCBI Taxonomy" id="1421715"/>
    <lineage>
        <taxon>Eukaryota</taxon>
        <taxon>Metazoa</taxon>
        <taxon>Ecdysozoa</taxon>
        <taxon>Arthropoda</taxon>
        <taxon>Hexapoda</taxon>
        <taxon>Insecta</taxon>
        <taxon>Pterygota</taxon>
        <taxon>Neoptera</taxon>
        <taxon>Endopterygota</taxon>
        <taxon>Coleoptera</taxon>
        <taxon>Polyphaga</taxon>
        <taxon>Elateriformia</taxon>
        <taxon>Elateroidea</taxon>
        <taxon>Lampyridae</taxon>
        <taxon>Luciolinae</taxon>
        <taxon>Aquatica</taxon>
    </lineage>
</organism>
<dbReference type="InterPro" id="IPR022407">
    <property type="entry name" value="OxRdtase_Mopterin_BS"/>
</dbReference>
<evidence type="ECO:0000313" key="26">
    <source>
        <dbReference type="EMBL" id="KAK4875652.1"/>
    </source>
</evidence>
<dbReference type="GO" id="GO:0005777">
    <property type="term" value="C:peroxisome"/>
    <property type="evidence" value="ECO:0007669"/>
    <property type="project" value="UniProtKB-SubCell"/>
</dbReference>
<evidence type="ECO:0000259" key="25">
    <source>
        <dbReference type="PROSITE" id="PS51387"/>
    </source>
</evidence>
<comment type="subunit">
    <text evidence="4">Homodimer.</text>
</comment>
<dbReference type="NCBIfam" id="TIGR02963">
    <property type="entry name" value="xanthine_xdhA"/>
    <property type="match status" value="1"/>
</dbReference>
<feature type="binding site" evidence="23">
    <location>
        <position position="51"/>
    </location>
    <ligand>
        <name>[2Fe-2S] cluster</name>
        <dbReference type="ChEBI" id="CHEBI:190135"/>
        <label>1</label>
    </ligand>
</feature>
<dbReference type="PANTHER" id="PTHR45444">
    <property type="entry name" value="XANTHINE DEHYDROGENASE"/>
    <property type="match status" value="1"/>
</dbReference>
<evidence type="ECO:0000256" key="15">
    <source>
        <dbReference type="ARBA" id="ARBA00023027"/>
    </source>
</evidence>
<dbReference type="InterPro" id="IPR036856">
    <property type="entry name" value="Ald_Oxase/Xan_DH_a/b_sf"/>
</dbReference>
<dbReference type="PROSITE" id="PS00197">
    <property type="entry name" value="2FE2S_FER_1"/>
    <property type="match status" value="1"/>
</dbReference>
<accession>A0AAN7P3C0</accession>
<feature type="binding site" evidence="23">
    <location>
        <position position="116"/>
    </location>
    <ligand>
        <name>[2Fe-2S] cluster</name>
        <dbReference type="ChEBI" id="CHEBI:190135"/>
        <label>2</label>
    </ligand>
</feature>
<dbReference type="Pfam" id="PF01799">
    <property type="entry name" value="Fer2_2"/>
    <property type="match status" value="1"/>
</dbReference>
<feature type="binding site" evidence="22">
    <location>
        <position position="418"/>
    </location>
    <ligand>
        <name>FAD</name>
        <dbReference type="ChEBI" id="CHEBI:57692"/>
    </ligand>
</feature>
<keyword evidence="16" id="KW-0576">Peroxisome</keyword>
<evidence type="ECO:0000256" key="14">
    <source>
        <dbReference type="ARBA" id="ARBA00023014"/>
    </source>
</evidence>
<feature type="binding site" evidence="23">
    <location>
        <position position="54"/>
    </location>
    <ligand>
        <name>[2Fe-2S] cluster</name>
        <dbReference type="ChEBI" id="CHEBI:190135"/>
        <label>1</label>
    </ligand>
</feature>
<dbReference type="Gene3D" id="3.10.20.30">
    <property type="match status" value="1"/>
</dbReference>
<feature type="binding site" evidence="22">
    <location>
        <position position="928"/>
    </location>
    <ligand>
        <name>substrate</name>
    </ligand>
</feature>
<dbReference type="GO" id="GO:0004854">
    <property type="term" value="F:xanthine dehydrogenase activity"/>
    <property type="evidence" value="ECO:0007669"/>
    <property type="project" value="UniProtKB-EC"/>
</dbReference>
<feature type="binding site" evidence="23">
    <location>
        <position position="926"/>
    </location>
    <ligand>
        <name>Mo-molybdopterin</name>
        <dbReference type="ChEBI" id="CHEBI:71302"/>
    </ligand>
    <ligandPart>
        <name>Mo</name>
        <dbReference type="ChEBI" id="CHEBI:28685"/>
    </ligandPart>
</feature>
<dbReference type="InterPro" id="IPR037165">
    <property type="entry name" value="AldOxase/xan_DH_Mopterin-bd_sf"/>
</dbReference>
<dbReference type="PANTHER" id="PTHR45444:SF3">
    <property type="entry name" value="XANTHINE DEHYDROGENASE"/>
    <property type="match status" value="1"/>
</dbReference>
<dbReference type="InterPro" id="IPR046867">
    <property type="entry name" value="AldOxase/xan_DH_MoCoBD2"/>
</dbReference>
<dbReference type="PIRSF" id="PIRSF000127">
    <property type="entry name" value="Xanthine_DH"/>
    <property type="match status" value="1"/>
</dbReference>
<keyword evidence="15" id="KW-0520">NAD</keyword>
<evidence type="ECO:0000256" key="6">
    <source>
        <dbReference type="ARBA" id="ARBA00019394"/>
    </source>
</evidence>
<dbReference type="InterPro" id="IPR006058">
    <property type="entry name" value="2Fe2S_fd_BS"/>
</dbReference>
<dbReference type="FunFam" id="3.30.390.50:FF:000001">
    <property type="entry name" value="Xanthine dehydrogenase oxidase"/>
    <property type="match status" value="1"/>
</dbReference>
<dbReference type="Pfam" id="PF20256">
    <property type="entry name" value="MoCoBD_2"/>
    <property type="match status" value="1"/>
</dbReference>
<dbReference type="InterPro" id="IPR036884">
    <property type="entry name" value="2Fe-2S-bd_dom_sf"/>
</dbReference>
<comment type="cofactor">
    <cofactor evidence="17">
        <name>[2Fe-2S] cluster</name>
        <dbReference type="ChEBI" id="CHEBI:190135"/>
    </cofactor>
</comment>
<dbReference type="SMART" id="SM01008">
    <property type="entry name" value="Ald_Xan_dh_C"/>
    <property type="match status" value="1"/>
</dbReference>
<dbReference type="InterPro" id="IPR036318">
    <property type="entry name" value="FAD-bd_PCMH-like_sf"/>
</dbReference>
<comment type="caution">
    <text evidence="26">The sequence shown here is derived from an EMBL/GenBank/DDBJ whole genome shotgun (WGS) entry which is preliminary data.</text>
</comment>
<keyword evidence="12" id="KW-0560">Oxidoreductase</keyword>
<evidence type="ECO:0000256" key="8">
    <source>
        <dbReference type="ARBA" id="ARBA00022630"/>
    </source>
</evidence>
<feature type="binding site" evidence="22">
    <location>
        <position position="816"/>
    </location>
    <ligand>
        <name>substrate</name>
    </ligand>
</feature>
<feature type="binding site" evidence="23">
    <location>
        <position position="153"/>
    </location>
    <ligand>
        <name>[2Fe-2S] cluster</name>
        <dbReference type="ChEBI" id="CHEBI:190135"/>
        <label>2</label>
    </ligand>
</feature>
<evidence type="ECO:0000256" key="16">
    <source>
        <dbReference type="ARBA" id="ARBA00023140"/>
    </source>
</evidence>
<feature type="binding site" evidence="22">
    <location>
        <begin position="270"/>
        <end position="277"/>
    </location>
    <ligand>
        <name>FAD</name>
        <dbReference type="ChEBI" id="CHEBI:57692"/>
    </ligand>
</feature>
<dbReference type="InterPro" id="IPR012675">
    <property type="entry name" value="Beta-grasp_dom_sf"/>
</dbReference>
<evidence type="ECO:0000256" key="5">
    <source>
        <dbReference type="ARBA" id="ARBA00013123"/>
    </source>
</evidence>
<comment type="catalytic activity">
    <reaction evidence="19">
        <text>hypoxanthine + NAD(+) + H2O = xanthine + NADH + H(+)</text>
        <dbReference type="Rhea" id="RHEA:24670"/>
        <dbReference type="ChEBI" id="CHEBI:15377"/>
        <dbReference type="ChEBI" id="CHEBI:15378"/>
        <dbReference type="ChEBI" id="CHEBI:17368"/>
        <dbReference type="ChEBI" id="CHEBI:17712"/>
        <dbReference type="ChEBI" id="CHEBI:57540"/>
        <dbReference type="ChEBI" id="CHEBI:57945"/>
        <dbReference type="EC" id="1.17.1.4"/>
    </reaction>
</comment>
<feature type="binding site" evidence="22">
    <location>
        <position position="436"/>
    </location>
    <ligand>
        <name>FAD</name>
        <dbReference type="ChEBI" id="CHEBI:57692"/>
    </ligand>
</feature>
<evidence type="ECO:0000256" key="19">
    <source>
        <dbReference type="ARBA" id="ARBA00049517"/>
    </source>
</evidence>
<evidence type="ECO:0000256" key="22">
    <source>
        <dbReference type="PIRSR" id="PIRSR000127-2"/>
    </source>
</evidence>
<feature type="binding site" evidence="23">
    <location>
        <position position="1093"/>
    </location>
    <ligand>
        <name>Mo-molybdopterin</name>
        <dbReference type="ChEBI" id="CHEBI:71302"/>
    </ligand>
    <ligandPart>
        <name>Mo</name>
        <dbReference type="ChEBI" id="CHEBI:28685"/>
    </ligandPart>
</feature>
<evidence type="ECO:0000256" key="9">
    <source>
        <dbReference type="ARBA" id="ARBA00022714"/>
    </source>
</evidence>
<dbReference type="FunFam" id="3.30.365.10:FF:000001">
    <property type="entry name" value="Xanthine dehydrogenase oxidase"/>
    <property type="match status" value="1"/>
</dbReference>
<dbReference type="PROSITE" id="PS51085">
    <property type="entry name" value="2FE2S_FER_2"/>
    <property type="match status" value="1"/>
</dbReference>
<dbReference type="NCBIfam" id="TIGR02965">
    <property type="entry name" value="xanthine_xdhB"/>
    <property type="match status" value="1"/>
</dbReference>
<keyword evidence="27" id="KW-1185">Reference proteome</keyword>
<feature type="binding site" evidence="23">
    <location>
        <position position="151"/>
    </location>
    <ligand>
        <name>[2Fe-2S] cluster</name>
        <dbReference type="ChEBI" id="CHEBI:190135"/>
        <label>2</label>
    </ligand>
</feature>
<comment type="cofactor">
    <cofactor evidence="23">
        <name>Mo-molybdopterin</name>
        <dbReference type="ChEBI" id="CHEBI:71302"/>
    </cofactor>
    <text evidence="23">Binds 1 Mo-molybdopterin (Mo-MPT) cofactor per subunit.</text>
</comment>
<dbReference type="EMBL" id="JARPUR010000005">
    <property type="protein sequence ID" value="KAK4875652.1"/>
    <property type="molecule type" value="Genomic_DNA"/>
</dbReference>
<sequence length="1344" mass="149398">MMPTYETTLVFFVNGKKIVDPQPNPEYTLLFYLRNKLGLCGTKLGCAEGGCGACTVMVSKYDRNQKSVIHMAVNSCLAPLCAMHGLAITTVEGIGSTKTKLHPVQERIAKAHGSQCGFCTPGIVMSMYSLLRNTPKPSMKDLEVTFQGNLCRCTGYRPIIEGYKTFTEDWEVMQNGNAFTNSNGTCSMGDECCKVKKNFESEEDQKPLFKPQEFTPYDSTQEPIFPPELKLYDNLDHDNLMFKGKNVTWYRPTKLVDLLELKKRYPEAKIVVGNTEVGVEVKFKQCLYSVIIQPVLIPEMTEIKVLEKGVQLGASVTLQDMENALLLQIETMPNYKTRIYVAIVEMLNWFAGKQIRNVAAVGGNIMTGSPISDLNPIFIAANIELQLQSKDGGIRHVIMNDKFFTGYRKSIVEKDEILVAIILPYTSKYQYFFAYKQARRREDDIAIVNAAVNVTFTANTDTITHANLAFGGMAPITVTAPNTCKRLIGRQWNKDTLEFVTKWLLEDLPLSPSAPGGMVQYRRSLTLSFFFKAYLTILKELQYYLPHICIDQRDKSAISSFRSEIPKSLQFFEILGTKKENSIVGQPVLHKSALKQATGEAVYIDDMPHLINELYMALVLSTRTHAKIISMDAAEALQVEGVHAFYSAKDLSSYCNSVGAISYDDEVFASKTVTCNGQIIGAIVADDQSKAQKAAKMVKVTYEDLQPVIITIEDAIKHKSYLSNNLPKIEKGDVDNAFLQAQHVVNGECRTGGQEHFYFETQCTLVVPKEDNEMEVFSSTQNPSEINKLVAHVLEIPQHKVVTKVKRMGGAFGGKESKSFVVALPAAIAAKRLNRPIRCMLDRDEDMLITGGRHPFYIKYKVAFDDNGKIIAVEVYIYANAGNSTDLSVSVLGRAMFLFENAYKIPNVRVIGYACKTNLPSNTAFRGFGGPQGMFAGEHIIRSVAEYLNKDAVDIARLNFYQEGDTTHYNQKLEYCNILRCWNECLESSNFIKRQKQVEQYNREHRWKKRGISVVPTKFGIAFTALFLNQTGALVHVYTDGSVLVTHGGTEMGQGLHTKMIQVASQVLEIPHEKIHISETSTDKVPNTSATAASAGSDLNGMAVMAACQTIKQRLEPFKRNNPKGTWENWVLAAYMDRVSLSASGYYKTPIDGYNFETNSGQPFNYFTYGAACSEVEIDCLTGDHKMLRTDIVMDIGESLNPAIDIGQIEGAFMQGYGLFVMEEVVVSPYGVLLTRGPGAYKIPGFADIPLQFNVSLLKGAPNPRAVYSSKAVGEPPLFLASSVYFAIREAIKNARTDAGLSATNFKLFAPATSAKIRMACEDTLTSKLDEPKPGSFVPWNVVP</sequence>
<dbReference type="InterPro" id="IPR036683">
    <property type="entry name" value="CO_DH_flav_C_dom_sf"/>
</dbReference>
<feature type="binding site" evidence="22">
    <location>
        <position position="1024"/>
    </location>
    <ligand>
        <name>substrate</name>
    </ligand>
</feature>
<dbReference type="FunFam" id="3.90.1170.50:FF:000001">
    <property type="entry name" value="Aldehyde oxidase 1"/>
    <property type="match status" value="1"/>
</dbReference>
<dbReference type="FunFam" id="3.30.43.10:FF:000001">
    <property type="entry name" value="Xanthine dehydrogenase/oxidase"/>
    <property type="match status" value="1"/>
</dbReference>
<dbReference type="EC" id="1.17.1.4" evidence="5"/>
<dbReference type="InterPro" id="IPR001041">
    <property type="entry name" value="2Fe-2S_ferredoxin-type"/>
</dbReference>
<keyword evidence="11 22" id="KW-0274">FAD</keyword>
<dbReference type="GO" id="GO:0043546">
    <property type="term" value="F:molybdopterin cofactor binding"/>
    <property type="evidence" value="ECO:0007669"/>
    <property type="project" value="InterPro"/>
</dbReference>
<feature type="binding site" evidence="22">
    <location>
        <position position="894"/>
    </location>
    <ligand>
        <name>substrate</name>
    </ligand>
</feature>
<feature type="domain" description="2Fe-2S ferredoxin-type" evidence="24">
    <location>
        <begin position="7"/>
        <end position="94"/>
    </location>
</feature>
<feature type="domain" description="FAD-binding PCMH-type" evidence="25">
    <location>
        <begin position="242"/>
        <end position="428"/>
    </location>
</feature>
<dbReference type="Gene3D" id="3.30.365.10">
    <property type="entry name" value="Aldehyde oxidase/xanthine dehydrogenase, molybdopterin binding domain"/>
    <property type="match status" value="4"/>
</dbReference>
<evidence type="ECO:0000256" key="4">
    <source>
        <dbReference type="ARBA" id="ARBA00011738"/>
    </source>
</evidence>
<comment type="catalytic activity">
    <reaction evidence="18">
        <text>xanthine + NAD(+) + H2O = urate + NADH + H(+)</text>
        <dbReference type="Rhea" id="RHEA:16669"/>
        <dbReference type="ChEBI" id="CHEBI:15377"/>
        <dbReference type="ChEBI" id="CHEBI:15378"/>
        <dbReference type="ChEBI" id="CHEBI:17712"/>
        <dbReference type="ChEBI" id="CHEBI:17775"/>
        <dbReference type="ChEBI" id="CHEBI:57540"/>
        <dbReference type="ChEBI" id="CHEBI:57945"/>
        <dbReference type="EC" id="1.17.1.4"/>
    </reaction>
</comment>
<evidence type="ECO:0000256" key="20">
    <source>
        <dbReference type="ARBA" id="ARBA00053333"/>
    </source>
</evidence>
<dbReference type="SUPFAM" id="SSF54665">
    <property type="entry name" value="CO dehydrogenase molybdoprotein N-domain-like"/>
    <property type="match status" value="1"/>
</dbReference>
<dbReference type="FunFam" id="3.30.365.10:FF:000004">
    <property type="entry name" value="Xanthine dehydrogenase oxidase"/>
    <property type="match status" value="1"/>
</dbReference>
<proteinExistence type="inferred from homology"/>
<evidence type="ECO:0000313" key="27">
    <source>
        <dbReference type="Proteomes" id="UP001353858"/>
    </source>
</evidence>
<evidence type="ECO:0000259" key="24">
    <source>
        <dbReference type="PROSITE" id="PS51085"/>
    </source>
</evidence>
<evidence type="ECO:0000256" key="10">
    <source>
        <dbReference type="ARBA" id="ARBA00022723"/>
    </source>
</evidence>
<dbReference type="Gene3D" id="1.10.150.120">
    <property type="entry name" value="[2Fe-2S]-binding domain"/>
    <property type="match status" value="1"/>
</dbReference>
<feature type="active site" description="Proton acceptor" evidence="21">
    <location>
        <position position="1275"/>
    </location>
</feature>
<evidence type="ECO:0000256" key="3">
    <source>
        <dbReference type="ARBA" id="ARBA00006849"/>
    </source>
</evidence>
<keyword evidence="9 23" id="KW-0001">2Fe-2S</keyword>
<dbReference type="InterPro" id="IPR002346">
    <property type="entry name" value="Mopterin_DH_FAD-bd"/>
</dbReference>
<dbReference type="FunFam" id="3.10.20.30:FF:000015">
    <property type="entry name" value="Aldehyde oxidase 1"/>
    <property type="match status" value="1"/>
</dbReference>
<feature type="binding site" evidence="23">
    <location>
        <position position="76"/>
    </location>
    <ligand>
        <name>[2Fe-2S] cluster</name>
        <dbReference type="ChEBI" id="CHEBI:190135"/>
        <label>1</label>
    </ligand>
</feature>
<evidence type="ECO:0000256" key="18">
    <source>
        <dbReference type="ARBA" id="ARBA00049017"/>
    </source>
</evidence>
<dbReference type="InterPro" id="IPR002888">
    <property type="entry name" value="2Fe-2S-bd"/>
</dbReference>
<dbReference type="FunFam" id="1.10.150.120:FF:000001">
    <property type="entry name" value="Aldehyde oxidase 1"/>
    <property type="match status" value="1"/>
</dbReference>
<reference evidence="27" key="1">
    <citation type="submission" date="2023-01" db="EMBL/GenBank/DDBJ databases">
        <title>Key to firefly adult light organ development and bioluminescence: homeobox transcription factors regulate luciferase expression and transportation to peroxisome.</title>
        <authorList>
            <person name="Fu X."/>
        </authorList>
    </citation>
    <scope>NUCLEOTIDE SEQUENCE [LARGE SCALE GENOMIC DNA]</scope>
</reference>
<dbReference type="GO" id="GO:0071949">
    <property type="term" value="F:FAD binding"/>
    <property type="evidence" value="ECO:0007669"/>
    <property type="project" value="InterPro"/>
</dbReference>
<dbReference type="GO" id="GO:0005506">
    <property type="term" value="F:iron ion binding"/>
    <property type="evidence" value="ECO:0007669"/>
    <property type="project" value="InterPro"/>
</dbReference>
<keyword evidence="10 23" id="KW-0479">Metal-binding</keyword>
<evidence type="ECO:0000256" key="7">
    <source>
        <dbReference type="ARBA" id="ARBA00022505"/>
    </source>
</evidence>
<dbReference type="SUPFAM" id="SSF54292">
    <property type="entry name" value="2Fe-2S ferredoxin-like"/>
    <property type="match status" value="1"/>
</dbReference>
<dbReference type="InterPro" id="IPR016167">
    <property type="entry name" value="FAD-bd_PCMH_sub1"/>
</dbReference>
<comment type="cofactor">
    <cofactor evidence="1 22">
        <name>FAD</name>
        <dbReference type="ChEBI" id="CHEBI:57692"/>
    </cofactor>
</comment>
<dbReference type="Pfam" id="PF03450">
    <property type="entry name" value="CO_deh_flav_C"/>
    <property type="match status" value="1"/>
</dbReference>
<dbReference type="InterPro" id="IPR014307">
    <property type="entry name" value="Xanthine_DH_ssu"/>
</dbReference>
<keyword evidence="7 23" id="KW-0500">Molybdenum</keyword>
<dbReference type="InterPro" id="IPR016166">
    <property type="entry name" value="FAD-bd_PCMH"/>
</dbReference>
<dbReference type="Gene3D" id="3.30.43.10">
    <property type="entry name" value="Uridine Diphospho-n-acetylenolpyruvylglucosamine Reductase, domain 2"/>
    <property type="match status" value="1"/>
</dbReference>
<feature type="binding site" evidence="22">
    <location>
        <position position="350"/>
    </location>
    <ligand>
        <name>FAD</name>
        <dbReference type="ChEBI" id="CHEBI:57692"/>
    </ligand>
</feature>
<evidence type="ECO:0000256" key="21">
    <source>
        <dbReference type="PIRSR" id="PIRSR000127-1"/>
    </source>
</evidence>
<comment type="function">
    <text evidence="20">Key enzyme in purine degradation. Catalyzes the oxidation of hypoxanthine to xanthine. Catalyzes the oxidation of xanthine to uric acid.</text>
</comment>
<dbReference type="Gene3D" id="3.90.1170.50">
    <property type="entry name" value="Aldehyde oxidase/xanthine dehydrogenase, a/b hammerhead"/>
    <property type="match status" value="1"/>
</dbReference>
<dbReference type="Pfam" id="PF00111">
    <property type="entry name" value="Fer2"/>
    <property type="match status" value="1"/>
</dbReference>
<dbReference type="GO" id="GO:0030151">
    <property type="term" value="F:molybdenum ion binding"/>
    <property type="evidence" value="ECO:0007669"/>
    <property type="project" value="InterPro"/>
</dbReference>
<dbReference type="SUPFAM" id="SSF47741">
    <property type="entry name" value="CO dehydrogenase ISP C-domain like"/>
    <property type="match status" value="1"/>
</dbReference>
<dbReference type="FunFam" id="3.30.365.10:FF:000003">
    <property type="entry name" value="Aldehyde oxidase 1"/>
    <property type="match status" value="1"/>
</dbReference>
<name>A0AAN7P3C0_9COLE</name>
<evidence type="ECO:0000256" key="2">
    <source>
        <dbReference type="ARBA" id="ARBA00004275"/>
    </source>
</evidence>
<evidence type="ECO:0000256" key="23">
    <source>
        <dbReference type="PIRSR" id="PIRSR000127-3"/>
    </source>
</evidence>
<dbReference type="GO" id="GO:0051537">
    <property type="term" value="F:2 iron, 2 sulfur cluster binding"/>
    <property type="evidence" value="ECO:0007669"/>
    <property type="project" value="UniProtKB-KW"/>
</dbReference>
<dbReference type="InterPro" id="IPR036010">
    <property type="entry name" value="2Fe-2S_ferredoxin-like_sf"/>
</dbReference>
<keyword evidence="13 23" id="KW-0408">Iron</keyword>
<dbReference type="InterPro" id="IPR016169">
    <property type="entry name" value="FAD-bd_PCMH_sub2"/>
</dbReference>
<feature type="binding site" evidence="23">
    <location>
        <position position="812"/>
    </location>
    <ligand>
        <name>Mo-molybdopterin</name>
        <dbReference type="ChEBI" id="CHEBI:71302"/>
    </ligand>
    <ligandPart>
        <name>Mo</name>
        <dbReference type="ChEBI" id="CHEBI:28685"/>
    </ligandPart>
</feature>
<evidence type="ECO:0000256" key="12">
    <source>
        <dbReference type="ARBA" id="ARBA00023002"/>
    </source>
</evidence>
<dbReference type="Pfam" id="PF00941">
    <property type="entry name" value="FAD_binding_5"/>
    <property type="match status" value="1"/>
</dbReference>
<dbReference type="SUPFAM" id="SSF56003">
    <property type="entry name" value="Molybdenum cofactor-binding domain"/>
    <property type="match status" value="1"/>
</dbReference>
<evidence type="ECO:0000256" key="13">
    <source>
        <dbReference type="ARBA" id="ARBA00023004"/>
    </source>
</evidence>
<feature type="binding site" evidence="23">
    <location>
        <position position="46"/>
    </location>
    <ligand>
        <name>[2Fe-2S] cluster</name>
        <dbReference type="ChEBI" id="CHEBI:190135"/>
        <label>1</label>
    </ligand>
</feature>
<comment type="subcellular location">
    <subcellularLocation>
        <location evidence="2">Peroxisome</location>
    </subcellularLocation>
</comment>
<dbReference type="SUPFAM" id="SSF55447">
    <property type="entry name" value="CO dehydrogenase flavoprotein C-terminal domain-like"/>
    <property type="match status" value="1"/>
</dbReference>
<dbReference type="PROSITE" id="PS00559">
    <property type="entry name" value="MOLYBDOPTERIN_EUK"/>
    <property type="match status" value="1"/>
</dbReference>
<comment type="cofactor">
    <cofactor evidence="23">
        <name>[2Fe-2S] cluster</name>
        <dbReference type="ChEBI" id="CHEBI:190135"/>
    </cofactor>
    <text evidence="23">Binds 2 [2Fe-2S] clusters.</text>
</comment>